<evidence type="ECO:0000256" key="2">
    <source>
        <dbReference type="SAM" id="MobiDB-lite"/>
    </source>
</evidence>
<feature type="compositionally biased region" description="Polar residues" evidence="2">
    <location>
        <begin position="78"/>
        <end position="98"/>
    </location>
</feature>
<name>A0ABP0UJV3_9BRYO</name>
<protein>
    <submittedName>
        <fullName evidence="4">Uncharacterized protein</fullName>
    </submittedName>
</protein>
<gene>
    <name evidence="4" type="ORF">CSSPTR1EN2_LOCUS16781</name>
</gene>
<keyword evidence="3" id="KW-0472">Membrane</keyword>
<evidence type="ECO:0000256" key="3">
    <source>
        <dbReference type="SAM" id="Phobius"/>
    </source>
</evidence>
<feature type="region of interest" description="Disordered" evidence="2">
    <location>
        <begin position="78"/>
        <end position="111"/>
    </location>
</feature>
<keyword evidence="5" id="KW-1185">Reference proteome</keyword>
<proteinExistence type="predicted"/>
<keyword evidence="3" id="KW-0812">Transmembrane</keyword>
<evidence type="ECO:0000313" key="5">
    <source>
        <dbReference type="Proteomes" id="UP001497512"/>
    </source>
</evidence>
<keyword evidence="3" id="KW-1133">Transmembrane helix</keyword>
<dbReference type="EMBL" id="OZ019896">
    <property type="protein sequence ID" value="CAK9223337.1"/>
    <property type="molecule type" value="Genomic_DNA"/>
</dbReference>
<accession>A0ABP0UJV3</accession>
<evidence type="ECO:0000256" key="1">
    <source>
        <dbReference type="SAM" id="Coils"/>
    </source>
</evidence>
<reference evidence="4" key="1">
    <citation type="submission" date="2024-02" db="EMBL/GenBank/DDBJ databases">
        <authorList>
            <consortium name="ELIXIR-Norway"/>
            <consortium name="Elixir Norway"/>
        </authorList>
    </citation>
    <scope>NUCLEOTIDE SEQUENCE</scope>
</reference>
<keyword evidence="1" id="KW-0175">Coiled coil</keyword>
<feature type="coiled-coil region" evidence="1">
    <location>
        <begin position="113"/>
        <end position="163"/>
    </location>
</feature>
<evidence type="ECO:0000313" key="4">
    <source>
        <dbReference type="EMBL" id="CAK9223337.1"/>
    </source>
</evidence>
<dbReference type="Proteomes" id="UP001497512">
    <property type="component" value="Chromosome 4"/>
</dbReference>
<organism evidence="4 5">
    <name type="scientific">Sphagnum troendelagicum</name>
    <dbReference type="NCBI Taxonomy" id="128251"/>
    <lineage>
        <taxon>Eukaryota</taxon>
        <taxon>Viridiplantae</taxon>
        <taxon>Streptophyta</taxon>
        <taxon>Embryophyta</taxon>
        <taxon>Bryophyta</taxon>
        <taxon>Sphagnophytina</taxon>
        <taxon>Sphagnopsida</taxon>
        <taxon>Sphagnales</taxon>
        <taxon>Sphagnaceae</taxon>
        <taxon>Sphagnum</taxon>
    </lineage>
</organism>
<feature type="transmembrane region" description="Helical" evidence="3">
    <location>
        <begin position="52"/>
        <end position="72"/>
    </location>
</feature>
<sequence length="163" mass="17756">MGVIRQPLLRNLRVHYFRQYNGLQSHLQPQSSSFSTVPQGSGVQKTKGGGGYVGLVAVTAAVAIVGGSYYTMTRTQLPTTNPSVSPQPVPSTATTYTDHNAPATSPPPTLSAHDELLNRRGELLKELAVLRTKKRDKLVDLKKKEIKEEIHIIESGLAKLEGR</sequence>